<proteinExistence type="predicted"/>
<dbReference type="InterPro" id="IPR008030">
    <property type="entry name" value="NmrA-like"/>
</dbReference>
<dbReference type="PANTHER" id="PTHR47706:SF10">
    <property type="entry name" value="NMRA-LIKE DOMAIN-CONTAINING PROTEIN"/>
    <property type="match status" value="1"/>
</dbReference>
<dbReference type="Gene3D" id="3.90.25.10">
    <property type="entry name" value="UDP-galactose 4-epimerase, domain 1"/>
    <property type="match status" value="1"/>
</dbReference>
<reference evidence="4" key="1">
    <citation type="journal article" date="2020" name="Stud. Mycol.">
        <title>101 Dothideomycetes genomes: a test case for predicting lifestyles and emergence of pathogens.</title>
        <authorList>
            <person name="Haridas S."/>
            <person name="Albert R."/>
            <person name="Binder M."/>
            <person name="Bloem J."/>
            <person name="Labutti K."/>
            <person name="Salamov A."/>
            <person name="Andreopoulos B."/>
            <person name="Baker S."/>
            <person name="Barry K."/>
            <person name="Bills G."/>
            <person name="Bluhm B."/>
            <person name="Cannon C."/>
            <person name="Castanera R."/>
            <person name="Culley D."/>
            <person name="Daum C."/>
            <person name="Ezra D."/>
            <person name="Gonzalez J."/>
            <person name="Henrissat B."/>
            <person name="Kuo A."/>
            <person name="Liang C."/>
            <person name="Lipzen A."/>
            <person name="Lutzoni F."/>
            <person name="Magnuson J."/>
            <person name="Mondo S."/>
            <person name="Nolan M."/>
            <person name="Ohm R."/>
            <person name="Pangilinan J."/>
            <person name="Park H.-J."/>
            <person name="Ramirez L."/>
            <person name="Alfaro M."/>
            <person name="Sun H."/>
            <person name="Tritt A."/>
            <person name="Yoshinaga Y."/>
            <person name="Zwiers L.-H."/>
            <person name="Turgeon B."/>
            <person name="Goodwin S."/>
            <person name="Spatafora J."/>
            <person name="Crous P."/>
            <person name="Grigoriev I."/>
        </authorList>
    </citation>
    <scope>NUCLEOTIDE SEQUENCE</scope>
    <source>
        <strain evidence="4">CBS 110217</strain>
    </source>
</reference>
<evidence type="ECO:0000256" key="2">
    <source>
        <dbReference type="ARBA" id="ARBA00023002"/>
    </source>
</evidence>
<dbReference type="EMBL" id="ML978155">
    <property type="protein sequence ID" value="KAF2036092.1"/>
    <property type="molecule type" value="Genomic_DNA"/>
</dbReference>
<dbReference type="InterPro" id="IPR045312">
    <property type="entry name" value="PCBER-like"/>
</dbReference>
<dbReference type="InterPro" id="IPR036291">
    <property type="entry name" value="NAD(P)-bd_dom_sf"/>
</dbReference>
<dbReference type="OrthoDB" id="9984533at2759"/>
<dbReference type="GO" id="GO:0016491">
    <property type="term" value="F:oxidoreductase activity"/>
    <property type="evidence" value="ECO:0007669"/>
    <property type="project" value="UniProtKB-KW"/>
</dbReference>
<protein>
    <submittedName>
        <fullName evidence="4">NAD(P)-binding protein</fullName>
    </submittedName>
</protein>
<keyword evidence="2" id="KW-0560">Oxidoreductase</keyword>
<dbReference type="SUPFAM" id="SSF51735">
    <property type="entry name" value="NAD(P)-binding Rossmann-fold domains"/>
    <property type="match status" value="1"/>
</dbReference>
<dbReference type="CDD" id="cd05259">
    <property type="entry name" value="PCBER_SDR_a"/>
    <property type="match status" value="1"/>
</dbReference>
<feature type="domain" description="NmrA-like" evidence="3">
    <location>
        <begin position="5"/>
        <end position="234"/>
    </location>
</feature>
<dbReference type="Gene3D" id="3.40.50.720">
    <property type="entry name" value="NAD(P)-binding Rossmann-like Domain"/>
    <property type="match status" value="1"/>
</dbReference>
<organism evidence="4 5">
    <name type="scientific">Setomelanomma holmii</name>
    <dbReference type="NCBI Taxonomy" id="210430"/>
    <lineage>
        <taxon>Eukaryota</taxon>
        <taxon>Fungi</taxon>
        <taxon>Dikarya</taxon>
        <taxon>Ascomycota</taxon>
        <taxon>Pezizomycotina</taxon>
        <taxon>Dothideomycetes</taxon>
        <taxon>Pleosporomycetidae</taxon>
        <taxon>Pleosporales</taxon>
        <taxon>Pleosporineae</taxon>
        <taxon>Phaeosphaeriaceae</taxon>
        <taxon>Setomelanomma</taxon>
    </lineage>
</organism>
<keyword evidence="1" id="KW-0521">NADP</keyword>
<name>A0A9P4LTS5_9PLEO</name>
<evidence type="ECO:0000256" key="1">
    <source>
        <dbReference type="ARBA" id="ARBA00022857"/>
    </source>
</evidence>
<evidence type="ECO:0000313" key="5">
    <source>
        <dbReference type="Proteomes" id="UP000799777"/>
    </source>
</evidence>
<evidence type="ECO:0000313" key="4">
    <source>
        <dbReference type="EMBL" id="KAF2036092.1"/>
    </source>
</evidence>
<dbReference type="InterPro" id="IPR051609">
    <property type="entry name" value="NmrA/Isoflavone_reductase-like"/>
</dbReference>
<comment type="caution">
    <text evidence="4">The sequence shown here is derived from an EMBL/GenBank/DDBJ whole genome shotgun (WGS) entry which is preliminary data.</text>
</comment>
<dbReference type="AlphaFoldDB" id="A0A9P4LTS5"/>
<dbReference type="Proteomes" id="UP000799777">
    <property type="component" value="Unassembled WGS sequence"/>
</dbReference>
<gene>
    <name evidence="4" type="ORF">EK21DRAFT_52530</name>
</gene>
<accession>A0A9P4LTS5</accession>
<dbReference type="PANTHER" id="PTHR47706">
    <property type="entry name" value="NMRA-LIKE FAMILY PROTEIN"/>
    <property type="match status" value="1"/>
</dbReference>
<evidence type="ECO:0000259" key="3">
    <source>
        <dbReference type="Pfam" id="PF05368"/>
    </source>
</evidence>
<dbReference type="Pfam" id="PF05368">
    <property type="entry name" value="NmrA"/>
    <property type="match status" value="1"/>
</dbReference>
<keyword evidence="5" id="KW-1185">Reference proteome</keyword>
<sequence length="303" mass="32036">MSSFKNVLIIGAGGNLGPAILDAFLHNSSFNTTVLSREGSSSTFPSGVKVLRANYDSIDSLKAAFTGQDVVVSLVAGSVLGDQNKLIDAAIVAGVKRFLPSEFGSNTTDARTRAIVPVFDAKFGTVNYLKSKESEISWTSVVTGPFFDWGLKVGFLGFNAKDKAVTLYDNGTATFSSTNLHTIGLAVVKALENAEATKNQYVFVSGLQTSQKQILEVAEKITGDKWTVTNATAKNTIEQGRAKIAKGDYSGIGNLIVGATFGTDEPLGDLSPAGLWNEKLGLKEIDLETSVKAAFAGKLAHEV</sequence>